<sequence>MRKVQPWFLSFVPPFFFYLHVLASFFFVCFLAVVLCIPRNHILNGKLRANAPGLCQLSSGILLPDWLPLLCGRLDSAVSLVSVVCPLFRSSS</sequence>
<keyword evidence="1" id="KW-0812">Transmembrane</keyword>
<organism evidence="2">
    <name type="scientific">Ixodes ricinus</name>
    <name type="common">Common tick</name>
    <name type="synonym">Acarus ricinus</name>
    <dbReference type="NCBI Taxonomy" id="34613"/>
    <lineage>
        <taxon>Eukaryota</taxon>
        <taxon>Metazoa</taxon>
        <taxon>Ecdysozoa</taxon>
        <taxon>Arthropoda</taxon>
        <taxon>Chelicerata</taxon>
        <taxon>Arachnida</taxon>
        <taxon>Acari</taxon>
        <taxon>Parasitiformes</taxon>
        <taxon>Ixodida</taxon>
        <taxon>Ixodoidea</taxon>
        <taxon>Ixodidae</taxon>
        <taxon>Ixodinae</taxon>
        <taxon>Ixodes</taxon>
    </lineage>
</organism>
<name>A0A6B0U4T1_IXORI</name>
<protein>
    <submittedName>
        <fullName evidence="2">Uncharacterized protein</fullName>
    </submittedName>
</protein>
<evidence type="ECO:0000313" key="2">
    <source>
        <dbReference type="EMBL" id="MXU86638.1"/>
    </source>
</evidence>
<dbReference type="AlphaFoldDB" id="A0A6B0U4T1"/>
<evidence type="ECO:0000256" key="1">
    <source>
        <dbReference type="SAM" id="Phobius"/>
    </source>
</evidence>
<proteinExistence type="predicted"/>
<keyword evidence="1" id="KW-1133">Transmembrane helix</keyword>
<keyword evidence="1" id="KW-0472">Membrane</keyword>
<dbReference type="EMBL" id="GIFC01004555">
    <property type="protein sequence ID" value="MXU86638.1"/>
    <property type="molecule type" value="Transcribed_RNA"/>
</dbReference>
<reference evidence="2" key="1">
    <citation type="submission" date="2019-12" db="EMBL/GenBank/DDBJ databases">
        <title>An insight into the sialome of adult female Ixodes ricinus ticks feeding for 6 days.</title>
        <authorList>
            <person name="Perner J."/>
            <person name="Ribeiro J.M.C."/>
        </authorList>
    </citation>
    <scope>NUCLEOTIDE SEQUENCE</scope>
    <source>
        <strain evidence="2">Semi-engorged</strain>
        <tissue evidence="2">Salivary glands</tissue>
    </source>
</reference>
<feature type="transmembrane region" description="Helical" evidence="1">
    <location>
        <begin position="15"/>
        <end position="38"/>
    </location>
</feature>
<accession>A0A6B0U4T1</accession>